<keyword evidence="4 6" id="KW-0175">Coiled coil</keyword>
<dbReference type="InterPro" id="IPR003395">
    <property type="entry name" value="RecF/RecN/SMC_N"/>
</dbReference>
<dbReference type="PIRSF" id="PIRSF005719">
    <property type="entry name" value="SMC"/>
    <property type="match status" value="1"/>
</dbReference>
<gene>
    <name evidence="6" type="primary">smc</name>
    <name evidence="8" type="ORF">V2E24_02245</name>
</gene>
<dbReference type="InterPro" id="IPR010935">
    <property type="entry name" value="SMC_hinge"/>
</dbReference>
<evidence type="ECO:0000256" key="4">
    <source>
        <dbReference type="ARBA" id="ARBA00023054"/>
    </source>
</evidence>
<evidence type="ECO:0000256" key="6">
    <source>
        <dbReference type="HAMAP-Rule" id="MF_01894"/>
    </source>
</evidence>
<keyword evidence="5 6" id="KW-0238">DNA-binding</keyword>
<sequence length="981" mass="110830">MKLIKVEAHGFKSFADPITLKFDGGVAGIIGPNGSGKSNINDAIKWVLGEQSYKELRGDNVNDVIFAGSKTTPEMNKASVTLTFDNREKLSSYDEDYVSITREVTRDKGSSYYINGLPSRMKEIKALAMETGIGKSSLAIISQGTVSEIAESSDLERKAIFEEAAGVSKYKFKKIESERKLEKVSENLNILDTKVVELEKQVLPLRKQAEKAKLYLQKSEVLKQIEVALIAHELTALKSEFSTLETKISEVEETKNDYFTRIKTLEHQINEKINYRSELEKFISRSAGKLKGVEQRINDLKIIQAKIKNKQDLILSGEIKVDISEQLSAFKNKLEELKFQINFNDNQISKINEKIEELNSATNTLNQQINKSENNLNQYNNKRIQIEAKLSYLLKQKNEKSNLNKGPKAILKNISFFKGVKGIVADLISVDSQYAKSIEVILGATLQNVVTEKSSQAVELIEWLKLNNNGRATFIPLENISPRLIREDHLLAVQTQKGFINTANYLVKTSAQFNILKDYLLGNILVVDNIKNANVISKILDNRYTIVTLEGDLIRSGGILQGGQNYDDSGTSILNLDNEIKEIESLIPQLNAVLNQLNTEIQRSKTQRQSLFLDISAKENERSLITQRNKDLKNQYIENELKLKSLSADEIKIDAKADDGFEELEILNSEHRELSTQINIKTSMYDQAVADITSLQLQKNNLESSLNTLNKEYNDDVLRFQKNNISISNYEQRLFNHYKITLDNAVQNYKLDIEVSLAKEKVETLRNEIDKLGNVNLDSIEQLKEIEQRYNLLKENRDELSEAKDTIESAIAEMDKIIITRLSNIVHDVNIEFNNVFQSMFGGGSALIYFENKNDILNSGIGIQAQPPGKTVKNLKLFSGGEKSLIAISLLFGILKARPLPLCVLDEVEAALDEANVVRYAEYLQQLKPKTQFLVITHRHGTMSRMDKLLGATMQKRGVTSFFSLDIEEAKKMISNSKNTQ</sequence>
<evidence type="ECO:0000313" key="9">
    <source>
        <dbReference type="Proteomes" id="UP001344817"/>
    </source>
</evidence>
<keyword evidence="3 6" id="KW-0067">ATP-binding</keyword>
<comment type="subcellular location">
    <subcellularLocation>
        <location evidence="6">Cytoplasm</location>
    </subcellularLocation>
</comment>
<comment type="similarity">
    <text evidence="6">Belongs to the SMC family.</text>
</comment>
<dbReference type="SMART" id="SM00968">
    <property type="entry name" value="SMC_hinge"/>
    <property type="match status" value="1"/>
</dbReference>
<dbReference type="HAMAP" id="MF_01894">
    <property type="entry name" value="Smc_prok"/>
    <property type="match status" value="1"/>
</dbReference>
<feature type="coiled-coil region" evidence="6">
    <location>
        <begin position="755"/>
        <end position="813"/>
    </location>
</feature>
<protein>
    <recommendedName>
        <fullName evidence="6">Chromosome partition protein Smc</fullName>
    </recommendedName>
</protein>
<dbReference type="PANTHER" id="PTHR43977">
    <property type="entry name" value="STRUCTURAL MAINTENANCE OF CHROMOSOMES PROTEIN 3"/>
    <property type="match status" value="1"/>
</dbReference>
<keyword evidence="9" id="KW-1185">Reference proteome</keyword>
<feature type="coiled-coil region" evidence="6">
    <location>
        <begin position="174"/>
        <end position="201"/>
    </location>
</feature>
<evidence type="ECO:0000313" key="8">
    <source>
        <dbReference type="EMBL" id="MEE3928389.1"/>
    </source>
</evidence>
<comment type="subunit">
    <text evidence="6">Homodimer.</text>
</comment>
<dbReference type="InterPro" id="IPR036277">
    <property type="entry name" value="SMC_hinge_sf"/>
</dbReference>
<dbReference type="InterPro" id="IPR024704">
    <property type="entry name" value="SMC"/>
</dbReference>
<dbReference type="InterPro" id="IPR027417">
    <property type="entry name" value="P-loop_NTPase"/>
</dbReference>
<dbReference type="Gene3D" id="6.10.140.1720">
    <property type="match status" value="1"/>
</dbReference>
<dbReference type="Gene3D" id="3.40.50.300">
    <property type="entry name" value="P-loop containing nucleotide triphosphate hydrolases"/>
    <property type="match status" value="2"/>
</dbReference>
<dbReference type="InterPro" id="IPR011890">
    <property type="entry name" value="SMC_prok"/>
</dbReference>
<evidence type="ECO:0000256" key="1">
    <source>
        <dbReference type="ARBA" id="ARBA00022490"/>
    </source>
</evidence>
<evidence type="ECO:0000256" key="2">
    <source>
        <dbReference type="ARBA" id="ARBA00022741"/>
    </source>
</evidence>
<feature type="coiled-coil region" evidence="6">
    <location>
        <begin position="234"/>
        <end position="268"/>
    </location>
</feature>
<evidence type="ECO:0000256" key="3">
    <source>
        <dbReference type="ARBA" id="ARBA00022840"/>
    </source>
</evidence>
<feature type="coiled-coil region" evidence="6">
    <location>
        <begin position="685"/>
        <end position="712"/>
    </location>
</feature>
<dbReference type="Gene3D" id="1.20.1060.20">
    <property type="match status" value="1"/>
</dbReference>
<keyword evidence="2 6" id="KW-0547">Nucleotide-binding</keyword>
<dbReference type="Gene3D" id="3.30.70.1620">
    <property type="match status" value="1"/>
</dbReference>
<feature type="binding site" evidence="6">
    <location>
        <begin position="32"/>
        <end position="39"/>
    </location>
    <ligand>
        <name>ATP</name>
        <dbReference type="ChEBI" id="CHEBI:30616"/>
    </ligand>
</feature>
<dbReference type="SUPFAM" id="SSF52540">
    <property type="entry name" value="P-loop containing nucleoside triphosphate hydrolases"/>
    <property type="match status" value="1"/>
</dbReference>
<keyword evidence="1 6" id="KW-0963">Cytoplasm</keyword>
<evidence type="ECO:0000256" key="5">
    <source>
        <dbReference type="ARBA" id="ARBA00023125"/>
    </source>
</evidence>
<dbReference type="Pfam" id="PF06470">
    <property type="entry name" value="SMC_hinge"/>
    <property type="match status" value="1"/>
</dbReference>
<dbReference type="EMBL" id="JAZDWZ010000006">
    <property type="protein sequence ID" value="MEE3928389.1"/>
    <property type="molecule type" value="Genomic_DNA"/>
</dbReference>
<dbReference type="RefSeq" id="WP_330500801.1">
    <property type="nucleotide sequence ID" value="NZ_JAZDWZ010000006.1"/>
</dbReference>
<comment type="caution">
    <text evidence="8">The sequence shown here is derived from an EMBL/GenBank/DDBJ whole genome shotgun (WGS) entry which is preliminary data.</text>
</comment>
<comment type="domain">
    <text evidence="6">Contains large globular domains required for ATP hydrolysis at each terminus and a third globular domain forming a flexible hinge near the middle of the molecule. These domains are separated by coiled-coil structures.</text>
</comment>
<feature type="domain" description="SMC hinge" evidence="7">
    <location>
        <begin position="418"/>
        <end position="537"/>
    </location>
</feature>
<dbReference type="Pfam" id="PF02463">
    <property type="entry name" value="SMC_N"/>
    <property type="match status" value="1"/>
</dbReference>
<dbReference type="Proteomes" id="UP001344817">
    <property type="component" value="Unassembled WGS sequence"/>
</dbReference>
<accession>A0ABU7MLH3</accession>
<organism evidence="8 9">
    <name type="scientific">Mycoplasmopsis ciconiae</name>
    <dbReference type="NCBI Taxonomy" id="561067"/>
    <lineage>
        <taxon>Bacteria</taxon>
        <taxon>Bacillati</taxon>
        <taxon>Mycoplasmatota</taxon>
        <taxon>Mycoplasmoidales</taxon>
        <taxon>Metamycoplasmataceae</taxon>
        <taxon>Mycoplasmopsis</taxon>
    </lineage>
</organism>
<feature type="coiled-coil region" evidence="6">
    <location>
        <begin position="580"/>
        <end position="649"/>
    </location>
</feature>
<feature type="coiled-coil region" evidence="6">
    <location>
        <begin position="320"/>
        <end position="389"/>
    </location>
</feature>
<reference evidence="8" key="1">
    <citation type="submission" date="2024-01" db="EMBL/GenBank/DDBJ databases">
        <title>Genome sequence of Mycoplasma ciconiae type strain DSM 25251.</title>
        <authorList>
            <person name="Spergser J."/>
        </authorList>
    </citation>
    <scope>NUCLEOTIDE SEQUENCE [LARGE SCALE GENOMIC DNA]</scope>
    <source>
        <strain evidence="8">DSM 25251</strain>
    </source>
</reference>
<name>A0ABU7MLH3_9BACT</name>
<comment type="function">
    <text evidence="6">Required for chromosome condensation and partitioning.</text>
</comment>
<dbReference type="SUPFAM" id="SSF75553">
    <property type="entry name" value="Smc hinge domain"/>
    <property type="match status" value="1"/>
</dbReference>
<evidence type="ECO:0000259" key="7">
    <source>
        <dbReference type="SMART" id="SM00968"/>
    </source>
</evidence>
<proteinExistence type="inferred from homology"/>